<organism evidence="1 2">
    <name type="scientific">Citrus sinensis</name>
    <name type="common">Sweet orange</name>
    <name type="synonym">Citrus aurantium var. sinensis</name>
    <dbReference type="NCBI Taxonomy" id="2711"/>
    <lineage>
        <taxon>Eukaryota</taxon>
        <taxon>Viridiplantae</taxon>
        <taxon>Streptophyta</taxon>
        <taxon>Embryophyta</taxon>
        <taxon>Tracheophyta</taxon>
        <taxon>Spermatophyta</taxon>
        <taxon>Magnoliopsida</taxon>
        <taxon>eudicotyledons</taxon>
        <taxon>Gunneridae</taxon>
        <taxon>Pentapetalae</taxon>
        <taxon>rosids</taxon>
        <taxon>malvids</taxon>
        <taxon>Sapindales</taxon>
        <taxon>Rutaceae</taxon>
        <taxon>Aurantioideae</taxon>
        <taxon>Citrus</taxon>
    </lineage>
</organism>
<dbReference type="Proteomes" id="UP000829398">
    <property type="component" value="Chromosome 9"/>
</dbReference>
<keyword evidence="2" id="KW-1185">Reference proteome</keyword>
<sequence>MLQLIEVISFSYPNLQDIRLSNVDMGIDMGTCVAIVGPNDTGKSPLPNLLAESPGHVYFSLHVSKPHISDEPTDHLDTQSIVAVAVTLDEFAGRVVLLSTPEAEPPTISTTILILIHSTKSRNSPYTLDKRGTPLPDKNKFIVLILVLWRSYTHSKSTKNNWRCLLGSHKKPPHGAKLVSTCACATTTPDVPADNTFLGHDGLEDHISNERDDSIRRALRLNKGKFVKQSTGIHPDEEPVTYKQFEDLAHAILRVVGSRVPELAASSVIQDVPPLRSDKQIIPRSEIRESSRPKHGPSGTCSKFQTGSSRKERSIASCYSRSSQDFVHEFGYASSQDIASSKLTFIKQGESESLAEYETRFHQEEEDKAKAAKSKEKPKKSDAAQVPSLTPQSLEQIFYHIRETDILRPPKPIRKYLNLKRSLKYCEFHKDFGHSTAKCFHLREEIKSLILSEYLKEFVVDMCEARKFLEEDKARGPTLIGEFRRAIKHYNKSLIMDRPKKDTEGISYPYDDALVITLKVATSKVARTLQKKVEPVEVDVVAPGAPEVSHSHTLGSVKDVEVPLDSRVPKEEKRETPTEDVMSVSIYNNDPTKMVKIGSYLPDQYQKQLIDLLKENLDVFTWSHVVMSGIPPFTFYHKLDVNPHHKPVKQKRRTFNEERYDTIEQEVDRLLAAIFIRKAVYPDWVSNVVPVTKSNGK</sequence>
<comment type="caution">
    <text evidence="1">The sequence shown here is derived from an EMBL/GenBank/DDBJ whole genome shotgun (WGS) entry which is preliminary data.</text>
</comment>
<proteinExistence type="predicted"/>
<gene>
    <name evidence="1" type="ORF">KPL71_027115</name>
</gene>
<evidence type="ECO:0000313" key="1">
    <source>
        <dbReference type="EMBL" id="KAH9681857.1"/>
    </source>
</evidence>
<reference evidence="2" key="1">
    <citation type="journal article" date="2023" name="Hortic. Res.">
        <title>A chromosome-level phased genome enabling allele-level studies in sweet orange: a case study on citrus Huanglongbing tolerance.</title>
        <authorList>
            <person name="Wu B."/>
            <person name="Yu Q."/>
            <person name="Deng Z."/>
            <person name="Duan Y."/>
            <person name="Luo F."/>
            <person name="Gmitter F. Jr."/>
        </authorList>
    </citation>
    <scope>NUCLEOTIDE SEQUENCE [LARGE SCALE GENOMIC DNA]</scope>
    <source>
        <strain evidence="2">cv. Valencia</strain>
    </source>
</reference>
<dbReference type="EMBL" id="CM039178">
    <property type="protein sequence ID" value="KAH9681857.1"/>
    <property type="molecule type" value="Genomic_DNA"/>
</dbReference>
<accession>A0ACB8I4G5</accession>
<name>A0ACB8I4G5_CITSI</name>
<evidence type="ECO:0000313" key="2">
    <source>
        <dbReference type="Proteomes" id="UP000829398"/>
    </source>
</evidence>
<protein>
    <submittedName>
        <fullName evidence="1">Uncharacterized protein</fullName>
    </submittedName>
</protein>